<sequence length="171" mass="19002">MPSVLPRAPSSPPSDRAENRAEIRSAIAASTCGWSPRTLSVRRSRCRNKHFCWQFDLPLKHQRRSPKKPQASPTPITQSRPRPASLFLPPPAHRWLARGDKTAGPAWPCRGQQVGGTFVWRLARACAANQHVGGRVSAIFAFSSWPRCVWRVLQRASQRAGSRDASWCASA</sequence>
<dbReference type="Proteomes" id="UP000799750">
    <property type="component" value="Unassembled WGS sequence"/>
</dbReference>
<evidence type="ECO:0000313" key="3">
    <source>
        <dbReference type="Proteomes" id="UP000799750"/>
    </source>
</evidence>
<evidence type="ECO:0000256" key="1">
    <source>
        <dbReference type="SAM" id="MobiDB-lite"/>
    </source>
</evidence>
<reference evidence="2" key="1">
    <citation type="journal article" date="2020" name="Stud. Mycol.">
        <title>101 Dothideomycetes genomes: a test case for predicting lifestyles and emergence of pathogens.</title>
        <authorList>
            <person name="Haridas S."/>
            <person name="Albert R."/>
            <person name="Binder M."/>
            <person name="Bloem J."/>
            <person name="Labutti K."/>
            <person name="Salamov A."/>
            <person name="Andreopoulos B."/>
            <person name="Baker S."/>
            <person name="Barry K."/>
            <person name="Bills G."/>
            <person name="Bluhm B."/>
            <person name="Cannon C."/>
            <person name="Castanera R."/>
            <person name="Culley D."/>
            <person name="Daum C."/>
            <person name="Ezra D."/>
            <person name="Gonzalez J."/>
            <person name="Henrissat B."/>
            <person name="Kuo A."/>
            <person name="Liang C."/>
            <person name="Lipzen A."/>
            <person name="Lutzoni F."/>
            <person name="Magnuson J."/>
            <person name="Mondo S."/>
            <person name="Nolan M."/>
            <person name="Ohm R."/>
            <person name="Pangilinan J."/>
            <person name="Park H.-J."/>
            <person name="Ramirez L."/>
            <person name="Alfaro M."/>
            <person name="Sun H."/>
            <person name="Tritt A."/>
            <person name="Yoshinaga Y."/>
            <person name="Zwiers L.-H."/>
            <person name="Turgeon B."/>
            <person name="Goodwin S."/>
            <person name="Spatafora J."/>
            <person name="Crous P."/>
            <person name="Grigoriev I."/>
        </authorList>
    </citation>
    <scope>NUCLEOTIDE SEQUENCE</scope>
    <source>
        <strain evidence="2">CBS 269.34</strain>
    </source>
</reference>
<accession>A0A6A6QFI8</accession>
<keyword evidence="3" id="KW-1185">Reference proteome</keyword>
<protein>
    <submittedName>
        <fullName evidence="2">Uncharacterized protein</fullName>
    </submittedName>
</protein>
<proteinExistence type="predicted"/>
<feature type="compositionally biased region" description="Polar residues" evidence="1">
    <location>
        <begin position="71"/>
        <end position="80"/>
    </location>
</feature>
<evidence type="ECO:0000313" key="2">
    <source>
        <dbReference type="EMBL" id="KAF2490383.1"/>
    </source>
</evidence>
<name>A0A6A6QFI8_9PEZI</name>
<feature type="region of interest" description="Disordered" evidence="1">
    <location>
        <begin position="62"/>
        <end position="84"/>
    </location>
</feature>
<dbReference type="EMBL" id="MU004197">
    <property type="protein sequence ID" value="KAF2490383.1"/>
    <property type="molecule type" value="Genomic_DNA"/>
</dbReference>
<organism evidence="2 3">
    <name type="scientific">Lophium mytilinum</name>
    <dbReference type="NCBI Taxonomy" id="390894"/>
    <lineage>
        <taxon>Eukaryota</taxon>
        <taxon>Fungi</taxon>
        <taxon>Dikarya</taxon>
        <taxon>Ascomycota</taxon>
        <taxon>Pezizomycotina</taxon>
        <taxon>Dothideomycetes</taxon>
        <taxon>Pleosporomycetidae</taxon>
        <taxon>Mytilinidiales</taxon>
        <taxon>Mytilinidiaceae</taxon>
        <taxon>Lophium</taxon>
    </lineage>
</organism>
<gene>
    <name evidence="2" type="ORF">BU16DRAFT_530881</name>
</gene>
<dbReference type="AlphaFoldDB" id="A0A6A6QFI8"/>